<keyword evidence="1" id="KW-0863">Zinc-finger</keyword>
<gene>
    <name evidence="4" type="ORF">T310_7932</name>
</gene>
<feature type="region of interest" description="Disordered" evidence="2">
    <location>
        <begin position="239"/>
        <end position="292"/>
    </location>
</feature>
<dbReference type="Proteomes" id="UP000053958">
    <property type="component" value="Unassembled WGS sequence"/>
</dbReference>
<name>A0A0F4YJT7_RASE3</name>
<evidence type="ECO:0000259" key="3">
    <source>
        <dbReference type="PROSITE" id="PS50157"/>
    </source>
</evidence>
<accession>A0A0F4YJT7</accession>
<feature type="region of interest" description="Disordered" evidence="2">
    <location>
        <begin position="414"/>
        <end position="461"/>
    </location>
</feature>
<keyword evidence="1" id="KW-0862">Zinc</keyword>
<evidence type="ECO:0000256" key="2">
    <source>
        <dbReference type="SAM" id="MobiDB-lite"/>
    </source>
</evidence>
<dbReference type="STRING" id="1408163.A0A0F4YJT7"/>
<evidence type="ECO:0000313" key="4">
    <source>
        <dbReference type="EMBL" id="KKA18121.1"/>
    </source>
</evidence>
<dbReference type="InterPro" id="IPR013087">
    <property type="entry name" value="Znf_C2H2_type"/>
</dbReference>
<dbReference type="OrthoDB" id="2152896at2759"/>
<dbReference type="RefSeq" id="XP_013324733.1">
    <property type="nucleotide sequence ID" value="XM_013469279.1"/>
</dbReference>
<feature type="compositionally biased region" description="Polar residues" evidence="2">
    <location>
        <begin position="42"/>
        <end position="51"/>
    </location>
</feature>
<protein>
    <submittedName>
        <fullName evidence="4">C2H2 finger domain protein</fullName>
    </submittedName>
</protein>
<comment type="caution">
    <text evidence="4">The sequence shown here is derived from an EMBL/GenBank/DDBJ whole genome shotgun (WGS) entry which is preliminary data.</text>
</comment>
<dbReference type="EMBL" id="LASV01000494">
    <property type="protein sequence ID" value="KKA18121.1"/>
    <property type="molecule type" value="Genomic_DNA"/>
</dbReference>
<dbReference type="AlphaFoldDB" id="A0A0F4YJT7"/>
<feature type="region of interest" description="Disordered" evidence="2">
    <location>
        <begin position="90"/>
        <end position="176"/>
    </location>
</feature>
<feature type="compositionally biased region" description="Low complexity" evidence="2">
    <location>
        <begin position="111"/>
        <end position="121"/>
    </location>
</feature>
<feature type="compositionally biased region" description="Basic and acidic residues" evidence="2">
    <location>
        <begin position="160"/>
        <end position="176"/>
    </location>
</feature>
<evidence type="ECO:0000256" key="1">
    <source>
        <dbReference type="PROSITE-ProRule" id="PRU00042"/>
    </source>
</evidence>
<sequence length="461" mass="48748">MASFKVSSQFLLSPPGLLLSPASGLQESSVSRPFAQTGAPVRQTNSRQQTHSHLPWVQSMRTTVSANAAAAVAASLKEHGEPAGIPVAASHRRGANARKGLESSSMGTASGSGFSSYLSRSVNESTAGRKHSPSSIDENTAVDGGGPVGRPVSTKNRNRRASEGSHLVRGEGKRFSTELRCEQCGKGYKHSSCLTKHMWEHDPAWAFTSKLLISKHQQVQLLEAASVLVNMNQEAINAASEARDTESDNSSASPAASSELRDGASSTETTPPPMDDEMADSDDKRYSVNSSSAFSRSFQSVPSSSYTGSAPLHSPAFSHFRQSSVDTRPSTAGTGTVGALDDQEEADLAAAVRLCNFGTPRSKPVATSSDVPPVPPLPAQYVGQNGASVSGSMGLAGSASTIFNSLSLDPSLSYKVSDERDVKMGDADRESRHRRNNDVDFGSRQTHVDDDDDGVFGRMEE</sequence>
<dbReference type="PROSITE" id="PS00028">
    <property type="entry name" value="ZINC_FINGER_C2H2_1"/>
    <property type="match status" value="1"/>
</dbReference>
<dbReference type="PROSITE" id="PS50157">
    <property type="entry name" value="ZINC_FINGER_C2H2_2"/>
    <property type="match status" value="1"/>
</dbReference>
<organism evidence="4 5">
    <name type="scientific">Rasamsonia emersonii (strain ATCC 16479 / CBS 393.64 / IMI 116815)</name>
    <dbReference type="NCBI Taxonomy" id="1408163"/>
    <lineage>
        <taxon>Eukaryota</taxon>
        <taxon>Fungi</taxon>
        <taxon>Dikarya</taxon>
        <taxon>Ascomycota</taxon>
        <taxon>Pezizomycotina</taxon>
        <taxon>Eurotiomycetes</taxon>
        <taxon>Eurotiomycetidae</taxon>
        <taxon>Eurotiales</taxon>
        <taxon>Trichocomaceae</taxon>
        <taxon>Rasamsonia</taxon>
    </lineage>
</organism>
<feature type="compositionally biased region" description="Basic and acidic residues" evidence="2">
    <location>
        <begin position="416"/>
        <end position="431"/>
    </location>
</feature>
<reference evidence="4 5" key="1">
    <citation type="submission" date="2015-04" db="EMBL/GenBank/DDBJ databases">
        <authorList>
            <person name="Heijne W.H."/>
            <person name="Fedorova N.D."/>
            <person name="Nierman W.C."/>
            <person name="Vollebregt A.W."/>
            <person name="Zhao Z."/>
            <person name="Wu L."/>
            <person name="Kumar M."/>
            <person name="Stam H."/>
            <person name="van den Berg M.A."/>
            <person name="Pel H.J."/>
        </authorList>
    </citation>
    <scope>NUCLEOTIDE SEQUENCE [LARGE SCALE GENOMIC DNA]</scope>
    <source>
        <strain evidence="4 5">CBS 393.64</strain>
    </source>
</reference>
<feature type="region of interest" description="Disordered" evidence="2">
    <location>
        <begin position="22"/>
        <end position="51"/>
    </location>
</feature>
<feature type="domain" description="C2H2-type" evidence="3">
    <location>
        <begin position="179"/>
        <end position="201"/>
    </location>
</feature>
<dbReference type="GO" id="GO:0008270">
    <property type="term" value="F:zinc ion binding"/>
    <property type="evidence" value="ECO:0007669"/>
    <property type="project" value="UniProtKB-KW"/>
</dbReference>
<dbReference type="GeneID" id="25320197"/>
<keyword evidence="1" id="KW-0479">Metal-binding</keyword>
<proteinExistence type="predicted"/>
<keyword evidence="5" id="KW-1185">Reference proteome</keyword>
<evidence type="ECO:0000313" key="5">
    <source>
        <dbReference type="Proteomes" id="UP000053958"/>
    </source>
</evidence>